<gene>
    <name evidence="1" type="ORF">H6G05_06150</name>
</gene>
<comment type="caution">
    <text evidence="1">The sequence shown here is derived from an EMBL/GenBank/DDBJ whole genome shotgun (WGS) entry which is preliminary data.</text>
</comment>
<dbReference type="SUPFAM" id="SSF51735">
    <property type="entry name" value="NAD(P)-binding Rossmann-fold domains"/>
    <property type="match status" value="1"/>
</dbReference>
<organism evidence="1 2">
    <name type="scientific">Phormidium tenue FACHB-1050</name>
    <dbReference type="NCBI Taxonomy" id="2692857"/>
    <lineage>
        <taxon>Bacteria</taxon>
        <taxon>Bacillati</taxon>
        <taxon>Cyanobacteriota</taxon>
        <taxon>Cyanophyceae</taxon>
        <taxon>Oscillatoriophycideae</taxon>
        <taxon>Oscillatoriales</taxon>
        <taxon>Oscillatoriaceae</taxon>
        <taxon>Phormidium</taxon>
    </lineage>
</organism>
<evidence type="ECO:0000313" key="1">
    <source>
        <dbReference type="EMBL" id="MBD2316428.1"/>
    </source>
</evidence>
<dbReference type="InterPro" id="IPR036291">
    <property type="entry name" value="NAD(P)-bd_dom_sf"/>
</dbReference>
<dbReference type="InterPro" id="IPR002347">
    <property type="entry name" value="SDR_fam"/>
</dbReference>
<name>A0ABR8C6L4_9CYAN</name>
<reference evidence="1 2" key="1">
    <citation type="journal article" date="2020" name="ISME J.">
        <title>Comparative genomics reveals insights into cyanobacterial evolution and habitat adaptation.</title>
        <authorList>
            <person name="Chen M.Y."/>
            <person name="Teng W.K."/>
            <person name="Zhao L."/>
            <person name="Hu C.X."/>
            <person name="Zhou Y.K."/>
            <person name="Han B.P."/>
            <person name="Song L.R."/>
            <person name="Shu W.S."/>
        </authorList>
    </citation>
    <scope>NUCLEOTIDE SEQUENCE [LARGE SCALE GENOMIC DNA]</scope>
    <source>
        <strain evidence="1 2">FACHB-1050</strain>
    </source>
</reference>
<dbReference type="Gene3D" id="3.40.50.720">
    <property type="entry name" value="NAD(P)-binding Rossmann-like Domain"/>
    <property type="match status" value="1"/>
</dbReference>
<dbReference type="RefSeq" id="WP_190577238.1">
    <property type="nucleotide sequence ID" value="NZ_CAWPQU010000056.1"/>
</dbReference>
<sequence>MVGNLKGKIALVTGASRGIGKGIAIGLGESGALVYTTGRSVHQTNSTETSSGSLLETKVAVEKAGGICIAVPVDHSDDRQVKSLFEQIDREQNGQLDLLVNNAFGGVRSLIAAKGKPFWEADLSLWDACNQVGLRSHYMASHFAAKMMTQRKQGLIVTISSWGGLAPIFGVAYGTGKSACDRLAADMAVELKPFNVASISLWTGIVGTENFHQLADANFESADNNVDVTAIADKFNWETPLFVGRVIAALCNDSNLMQRNGKVQIVAELANYYGVVDEYGHCPASLRSLRFLLPQGLPILKSRAKLIPSLRVPWWLILLAILKSPKI</sequence>
<keyword evidence="2" id="KW-1185">Reference proteome</keyword>
<dbReference type="PANTHER" id="PTHR44147:SF2">
    <property type="entry name" value="DEHYDROGENASE_REDUCTASE SDR FAMILY MEMBER 1"/>
    <property type="match status" value="1"/>
</dbReference>
<dbReference type="PRINTS" id="PR00081">
    <property type="entry name" value="GDHRDH"/>
</dbReference>
<dbReference type="EMBL" id="JACJQY010000006">
    <property type="protein sequence ID" value="MBD2316428.1"/>
    <property type="molecule type" value="Genomic_DNA"/>
</dbReference>
<dbReference type="PANTHER" id="PTHR44147">
    <property type="entry name" value="DEHYDROGENASE/REDUCTASE SDR FAMILY MEMBER 1"/>
    <property type="match status" value="1"/>
</dbReference>
<dbReference type="Pfam" id="PF00106">
    <property type="entry name" value="adh_short"/>
    <property type="match status" value="1"/>
</dbReference>
<protein>
    <submittedName>
        <fullName evidence="1">SDR family NAD(P)-dependent oxidoreductase</fullName>
    </submittedName>
</protein>
<dbReference type="Proteomes" id="UP000618445">
    <property type="component" value="Unassembled WGS sequence"/>
</dbReference>
<proteinExistence type="predicted"/>
<accession>A0ABR8C6L4</accession>
<evidence type="ECO:0000313" key="2">
    <source>
        <dbReference type="Proteomes" id="UP000618445"/>
    </source>
</evidence>